<dbReference type="GO" id="GO:0003700">
    <property type="term" value="F:DNA-binding transcription factor activity"/>
    <property type="evidence" value="ECO:0007669"/>
    <property type="project" value="InterPro"/>
</dbReference>
<protein>
    <recommendedName>
        <fullName evidence="1">RNA polymerase sigma-70 region 2 domain-containing protein</fullName>
    </recommendedName>
</protein>
<dbReference type="Gene3D" id="1.20.120.1810">
    <property type="match status" value="1"/>
</dbReference>
<feature type="domain" description="RNA polymerase sigma-70 region 2" evidence="1">
    <location>
        <begin position="33"/>
        <end position="97"/>
    </location>
</feature>
<keyword evidence="3" id="KW-1185">Reference proteome</keyword>
<dbReference type="EMBL" id="AP023415">
    <property type="protein sequence ID" value="BCK78284.1"/>
    <property type="molecule type" value="Genomic_DNA"/>
</dbReference>
<dbReference type="GO" id="GO:0006352">
    <property type="term" value="P:DNA-templated transcription initiation"/>
    <property type="evidence" value="ECO:0007669"/>
    <property type="project" value="InterPro"/>
</dbReference>
<dbReference type="KEGG" id="vfa:MM35RIKEN_04760"/>
<evidence type="ECO:0000259" key="1">
    <source>
        <dbReference type="Pfam" id="PF04542"/>
    </source>
</evidence>
<proteinExistence type="predicted"/>
<dbReference type="InterPro" id="IPR007627">
    <property type="entry name" value="RNA_pol_sigma70_r2"/>
</dbReference>
<reference evidence="2" key="1">
    <citation type="submission" date="2020-09" db="EMBL/GenBank/DDBJ databases">
        <title>New species isolated from human feces.</title>
        <authorList>
            <person name="Kitahara M."/>
            <person name="Shigeno Y."/>
            <person name="Shime M."/>
            <person name="Matsumoto Y."/>
            <person name="Nakamura S."/>
            <person name="Motooka D."/>
            <person name="Fukuoka S."/>
            <person name="Nishikawa H."/>
            <person name="Benno Y."/>
        </authorList>
    </citation>
    <scope>NUCLEOTIDE SEQUENCE</scope>
    <source>
        <strain evidence="2">MM35</strain>
    </source>
</reference>
<dbReference type="Pfam" id="PF04542">
    <property type="entry name" value="Sigma70_r2"/>
    <property type="match status" value="1"/>
</dbReference>
<sequence length="325" mass="35776">MTKNMYTVAGDGPCNEELALRIQAGDKNAAERLISQNEGYLTGLARAYTPWCETEDLKQEAALALLDAAGRFDPAYGTKLLTYATPAIEAALSDYAAQHFSSLSIPISRCNQLRRVAYLCAEGWDSSDAELVKVVCGELNVSAKVAGALIKEYRTLCGARQLGDDVFSISCGGDPAVAYDRLMRRTLLMQRMEQVLTPRELNLVRSYLGIGQPDEVGMTFQELAIYLNYNGPSGAEKAYKAALRKLKKDLYGGAYGRWLSVQKAIRTAKAEAEQAAGHGATPQRTWWGEKELMARFICEVVSLIRVHEIFSDALEHIAAKIFEES</sequence>
<name>A0A810PQT0_9FIRM</name>
<evidence type="ECO:0000313" key="2">
    <source>
        <dbReference type="EMBL" id="BCK78284.1"/>
    </source>
</evidence>
<accession>A0A810PQT0</accession>
<dbReference type="Proteomes" id="UP000681343">
    <property type="component" value="Chromosome"/>
</dbReference>
<gene>
    <name evidence="2" type="ORF">MM35RIKEN_04760</name>
</gene>
<dbReference type="RefSeq" id="WP_212818942.1">
    <property type="nucleotide sequence ID" value="NZ_AP023415.1"/>
</dbReference>
<organism evidence="2 3">
    <name type="scientific">Vescimonas fastidiosa</name>
    <dbReference type="NCBI Taxonomy" id="2714353"/>
    <lineage>
        <taxon>Bacteria</taxon>
        <taxon>Bacillati</taxon>
        <taxon>Bacillota</taxon>
        <taxon>Clostridia</taxon>
        <taxon>Eubacteriales</taxon>
        <taxon>Oscillospiraceae</taxon>
        <taxon>Vescimonas</taxon>
    </lineage>
</organism>
<dbReference type="InterPro" id="IPR013325">
    <property type="entry name" value="RNA_pol_sigma_r2"/>
</dbReference>
<dbReference type="AlphaFoldDB" id="A0A810PQT0"/>
<evidence type="ECO:0000313" key="3">
    <source>
        <dbReference type="Proteomes" id="UP000681343"/>
    </source>
</evidence>
<dbReference type="SUPFAM" id="SSF88946">
    <property type="entry name" value="Sigma2 domain of RNA polymerase sigma factors"/>
    <property type="match status" value="1"/>
</dbReference>